<keyword evidence="2" id="KW-1185">Reference proteome</keyword>
<accession>A0A3Q9BNB8</accession>
<proteinExistence type="predicted"/>
<evidence type="ECO:0000313" key="2">
    <source>
        <dbReference type="Proteomes" id="UP000275663"/>
    </source>
</evidence>
<protein>
    <submittedName>
        <fullName evidence="1">Uncharacterized protein</fullName>
    </submittedName>
</protein>
<dbReference type="EMBL" id="CP034464">
    <property type="protein sequence ID" value="AZP10875.1"/>
    <property type="molecule type" value="Genomic_DNA"/>
</dbReference>
<dbReference type="Proteomes" id="UP000275663">
    <property type="component" value="Chromosome"/>
</dbReference>
<dbReference type="OrthoDB" id="6921368at2"/>
<name>A0A3Q9BNB8_9BURK</name>
<gene>
    <name evidence="1" type="ORF">EJN92_01865</name>
</gene>
<evidence type="ECO:0000313" key="1">
    <source>
        <dbReference type="EMBL" id="AZP10875.1"/>
    </source>
</evidence>
<organism evidence="1 2">
    <name type="scientific">Undibacterium parvum</name>
    <dbReference type="NCBI Taxonomy" id="401471"/>
    <lineage>
        <taxon>Bacteria</taxon>
        <taxon>Pseudomonadati</taxon>
        <taxon>Pseudomonadota</taxon>
        <taxon>Betaproteobacteria</taxon>
        <taxon>Burkholderiales</taxon>
        <taxon>Oxalobacteraceae</taxon>
        <taxon>Undibacterium</taxon>
    </lineage>
</organism>
<dbReference type="AlphaFoldDB" id="A0A3Q9BNB8"/>
<dbReference type="KEGG" id="upv:EJN92_01865"/>
<reference evidence="1 2" key="1">
    <citation type="journal article" date="2011" name="Int. J. Syst. Evol. Microbiol.">
        <title>Description of Undibacterium oligocarboniphilum sp. nov., isolated from purified water, and Undibacterium pigrum strain CCUG 49012 as the type strain of Undibacterium parvum sp. nov., and emended descriptions of the genus Undibacterium and the species Undibacterium pigrum.</title>
        <authorList>
            <person name="Eder W."/>
            <person name="Wanner G."/>
            <person name="Ludwig W."/>
            <person name="Busse H.J."/>
            <person name="Ziemke-Kageler F."/>
            <person name="Lang E."/>
        </authorList>
    </citation>
    <scope>NUCLEOTIDE SEQUENCE [LARGE SCALE GENOMIC DNA]</scope>
    <source>
        <strain evidence="1 2">DSM 23061</strain>
    </source>
</reference>
<sequence length="105" mass="11813">MKQVIENKKARNDLWCPFPDETAESNVIEVPSAIKSYKERINQELLKSSLPAAERKVYDEIAGTAISKKKKAAPVYQIKRNKLTKENLLDAMEVFNGQAPPAIDP</sequence>
<dbReference type="RefSeq" id="WP_126126274.1">
    <property type="nucleotide sequence ID" value="NZ_CP034464.1"/>
</dbReference>